<dbReference type="EMBL" id="BK032749">
    <property type="protein sequence ID" value="DAF58300.1"/>
    <property type="molecule type" value="Genomic_DNA"/>
</dbReference>
<proteinExistence type="predicted"/>
<reference evidence="1" key="1">
    <citation type="journal article" date="2021" name="Proc. Natl. Acad. Sci. U.S.A.">
        <title>A Catalog of Tens of Thousands of Viruses from Human Metagenomes Reveals Hidden Associations with Chronic Diseases.</title>
        <authorList>
            <person name="Tisza M.J."/>
            <person name="Buck C.B."/>
        </authorList>
    </citation>
    <scope>NUCLEOTIDE SEQUENCE</scope>
    <source>
        <strain evidence="1">Ct5MO18</strain>
    </source>
</reference>
<protein>
    <recommendedName>
        <fullName evidence="2">Lipoprotein</fullName>
    </recommendedName>
</protein>
<organism evidence="1">
    <name type="scientific">Siphoviridae sp. ct5MO18</name>
    <dbReference type="NCBI Taxonomy" id="2827779"/>
    <lineage>
        <taxon>Viruses</taxon>
        <taxon>Duplodnaviria</taxon>
        <taxon>Heunggongvirae</taxon>
        <taxon>Uroviricota</taxon>
        <taxon>Caudoviricetes</taxon>
    </lineage>
</organism>
<evidence type="ECO:0008006" key="2">
    <source>
        <dbReference type="Google" id="ProtNLM"/>
    </source>
</evidence>
<dbReference type="PROSITE" id="PS51257">
    <property type="entry name" value="PROKAR_LIPOPROTEIN"/>
    <property type="match status" value="1"/>
</dbReference>
<sequence>MLKKMAVIEIVLLCMTCALISFGMIGCTSDNGSTEPTYSRKAESFAEKYKVSVELMGSLEDAMAQTEFPYSFEDMNGLEYTDDWAGGARYRIWHYDTKEDKSYRILVYEKNDAVSALYDITDGRELIYAAADWSDSGGQEAGGIMLADGTAGEYGKEVTADGGTYFWYMVPSGVYLAENQLKYGTLYVVSDENAEDVRQTVQFAGAGDTAEITVEEGTHIELSIQTEVLLTPVEG</sequence>
<evidence type="ECO:0000313" key="1">
    <source>
        <dbReference type="EMBL" id="DAF58300.1"/>
    </source>
</evidence>
<name>A0A8S5T4M6_9CAUD</name>
<accession>A0A8S5T4M6</accession>